<dbReference type="RefSeq" id="XP_003740740.1">
    <property type="nucleotide sequence ID" value="XM_003740692.1"/>
</dbReference>
<evidence type="ECO:0000256" key="6">
    <source>
        <dbReference type="ARBA" id="ARBA00043698"/>
    </source>
</evidence>
<dbReference type="GO" id="GO:0005524">
    <property type="term" value="F:ATP binding"/>
    <property type="evidence" value="ECO:0007669"/>
    <property type="project" value="UniProtKB-UniRule"/>
</dbReference>
<evidence type="ECO:0000313" key="12">
    <source>
        <dbReference type="Proteomes" id="UP000694867"/>
    </source>
</evidence>
<gene>
    <name evidence="13" type="primary">LOC100898596</name>
</gene>
<evidence type="ECO:0000256" key="1">
    <source>
        <dbReference type="ARBA" id="ARBA00005032"/>
    </source>
</evidence>
<keyword evidence="2" id="KW-0808">Transferase</keyword>
<dbReference type="GO" id="GO:0061654">
    <property type="term" value="F:NEDD8 conjugating enzyme activity"/>
    <property type="evidence" value="ECO:0007669"/>
    <property type="project" value="UniProtKB-EC"/>
</dbReference>
<dbReference type="CDD" id="cd23794">
    <property type="entry name" value="UBCc_UBE2F_UBE2M"/>
    <property type="match status" value="1"/>
</dbReference>
<dbReference type="CTD" id="38916"/>
<evidence type="ECO:0000256" key="10">
    <source>
        <dbReference type="RuleBase" id="RU362109"/>
    </source>
</evidence>
<dbReference type="InterPro" id="IPR000608">
    <property type="entry name" value="UBC"/>
</dbReference>
<dbReference type="SUPFAM" id="SSF54495">
    <property type="entry name" value="UBC-like"/>
    <property type="match status" value="1"/>
</dbReference>
<reference evidence="13" key="1">
    <citation type="submission" date="2025-08" db="UniProtKB">
        <authorList>
            <consortium name="RefSeq"/>
        </authorList>
    </citation>
    <scope>IDENTIFICATION</scope>
</reference>
<dbReference type="Gene3D" id="3.10.110.10">
    <property type="entry name" value="Ubiquitin Conjugating Enzyme"/>
    <property type="match status" value="1"/>
</dbReference>
<evidence type="ECO:0000256" key="2">
    <source>
        <dbReference type="ARBA" id="ARBA00022679"/>
    </source>
</evidence>
<evidence type="ECO:0000256" key="3">
    <source>
        <dbReference type="ARBA" id="ARBA00022741"/>
    </source>
</evidence>
<dbReference type="FunFam" id="3.10.110.10:FF:000239">
    <property type="entry name" value="NEDD8-conjugating enzyme Ubc12"/>
    <property type="match status" value="1"/>
</dbReference>
<accession>A0AAJ6VWR6</accession>
<feature type="active site" description="Glycyl thioester intermediate" evidence="9">
    <location>
        <position position="103"/>
    </location>
</feature>
<dbReference type="Proteomes" id="UP000694867">
    <property type="component" value="Unplaced"/>
</dbReference>
<keyword evidence="5 10" id="KW-0067">ATP-binding</keyword>
<dbReference type="Pfam" id="PF00179">
    <property type="entry name" value="UQ_con"/>
    <property type="match status" value="1"/>
</dbReference>
<sequence length="168" mass="19373">MIKLYQAKNSSKEDSNKKTCAAQLRINKDVNELELPPGCHIEFRDKNDFLNFRISIAPDQGYYKGGRFWFTFKVPTNYPHEPPKVRCETRVYHPNIDLAGNVCLNILREDWKPVLTIQSVVHGLLFLLLDPNPDDPLNKEAAQVLQANKKLFEQNVRRAMTGTSVIYK</sequence>
<evidence type="ECO:0000256" key="5">
    <source>
        <dbReference type="ARBA" id="ARBA00022840"/>
    </source>
</evidence>
<protein>
    <recommendedName>
        <fullName evidence="7">E2 NEDD8-conjugating enzyme</fullName>
        <ecNumber evidence="7">2.3.2.34</ecNumber>
    </recommendedName>
    <alternativeName>
        <fullName evidence="8">NEDD8 carrier protein</fullName>
    </alternativeName>
</protein>
<name>A0AAJ6VWR6_9ACAR</name>
<dbReference type="AlphaFoldDB" id="A0AAJ6VWR6"/>
<dbReference type="SMART" id="SM00212">
    <property type="entry name" value="UBCc"/>
    <property type="match status" value="1"/>
</dbReference>
<dbReference type="PROSITE" id="PS50127">
    <property type="entry name" value="UBC_2"/>
    <property type="match status" value="1"/>
</dbReference>
<comment type="catalytic activity">
    <reaction evidence="6">
        <text>[E1 NEDD8-activating enzyme]-S-[NEDD8 protein]-yl-L-cysteine + [E2 NEDD8-conjugating enzyme]-L-cysteine = [E1 NEDD8-activating enzyme]-L-cysteine + [E2 NEDD8-conjugating enzyme]-S-[NEDD8-protein]-yl-L-cysteine.</text>
        <dbReference type="EC" id="2.3.2.34"/>
    </reaction>
</comment>
<evidence type="ECO:0000313" key="13">
    <source>
        <dbReference type="RefSeq" id="XP_003740740.1"/>
    </source>
</evidence>
<comment type="pathway">
    <text evidence="1">Protein modification; protein neddylation.</text>
</comment>
<organism evidence="12 13">
    <name type="scientific">Galendromus occidentalis</name>
    <name type="common">western predatory mite</name>
    <dbReference type="NCBI Taxonomy" id="34638"/>
    <lineage>
        <taxon>Eukaryota</taxon>
        <taxon>Metazoa</taxon>
        <taxon>Ecdysozoa</taxon>
        <taxon>Arthropoda</taxon>
        <taxon>Chelicerata</taxon>
        <taxon>Arachnida</taxon>
        <taxon>Acari</taxon>
        <taxon>Parasitiformes</taxon>
        <taxon>Mesostigmata</taxon>
        <taxon>Gamasina</taxon>
        <taxon>Phytoseioidea</taxon>
        <taxon>Phytoseiidae</taxon>
        <taxon>Typhlodrominae</taxon>
        <taxon>Galendromus</taxon>
    </lineage>
</organism>
<dbReference type="EC" id="2.3.2.34" evidence="7"/>
<dbReference type="GeneID" id="100898596"/>
<evidence type="ECO:0000256" key="4">
    <source>
        <dbReference type="ARBA" id="ARBA00022786"/>
    </source>
</evidence>
<dbReference type="InterPro" id="IPR023313">
    <property type="entry name" value="UBQ-conjugating_AS"/>
</dbReference>
<keyword evidence="3 10" id="KW-0547">Nucleotide-binding</keyword>
<dbReference type="PROSITE" id="PS00183">
    <property type="entry name" value="UBC_1"/>
    <property type="match status" value="1"/>
</dbReference>
<evidence type="ECO:0000256" key="8">
    <source>
        <dbReference type="ARBA" id="ARBA00079113"/>
    </source>
</evidence>
<keyword evidence="12" id="KW-1185">Reference proteome</keyword>
<evidence type="ECO:0000256" key="7">
    <source>
        <dbReference type="ARBA" id="ARBA00044047"/>
    </source>
</evidence>
<feature type="domain" description="UBC core" evidence="11">
    <location>
        <begin position="21"/>
        <end position="165"/>
    </location>
</feature>
<evidence type="ECO:0000259" key="11">
    <source>
        <dbReference type="PROSITE" id="PS50127"/>
    </source>
</evidence>
<keyword evidence="4 10" id="KW-0833">Ubl conjugation pathway</keyword>
<dbReference type="KEGG" id="goe:100898596"/>
<proteinExistence type="inferred from homology"/>
<dbReference type="PANTHER" id="PTHR24067">
    <property type="entry name" value="UBIQUITIN-CONJUGATING ENZYME E2"/>
    <property type="match status" value="1"/>
</dbReference>
<evidence type="ECO:0000256" key="9">
    <source>
        <dbReference type="PROSITE-ProRule" id="PRU10133"/>
    </source>
</evidence>
<dbReference type="InterPro" id="IPR050113">
    <property type="entry name" value="Ub_conjugating_enzyme"/>
</dbReference>
<comment type="similarity">
    <text evidence="10">Belongs to the ubiquitin-conjugating enzyme family.</text>
</comment>
<dbReference type="InterPro" id="IPR016135">
    <property type="entry name" value="UBQ-conjugating_enzyme/RWD"/>
</dbReference>